<reference evidence="2 3" key="1">
    <citation type="submission" date="2019-03" db="EMBL/GenBank/DDBJ databases">
        <title>Genomic Encyclopedia of Type Strains, Phase IV (KMG-IV): sequencing the most valuable type-strain genomes for metagenomic binning, comparative biology and taxonomic classification.</title>
        <authorList>
            <person name="Goeker M."/>
        </authorList>
    </citation>
    <scope>NUCLEOTIDE SEQUENCE [LARGE SCALE GENOMIC DNA]</scope>
    <source>
        <strain evidence="2 3">DSM 28697</strain>
    </source>
</reference>
<dbReference type="EMBL" id="SNYJ01000009">
    <property type="protein sequence ID" value="TDQ38726.1"/>
    <property type="molecule type" value="Genomic_DNA"/>
</dbReference>
<dbReference type="Pfam" id="PF08349">
    <property type="entry name" value="DUF1722"/>
    <property type="match status" value="1"/>
</dbReference>
<dbReference type="RefSeq" id="WP_133580777.1">
    <property type="nucleotide sequence ID" value="NZ_SNYJ01000009.1"/>
</dbReference>
<keyword evidence="3" id="KW-1185">Reference proteome</keyword>
<accession>A0A4R6TZD8</accession>
<comment type="caution">
    <text evidence="2">The sequence shown here is derived from an EMBL/GenBank/DDBJ whole genome shotgun (WGS) entry which is preliminary data.</text>
</comment>
<protein>
    <submittedName>
        <fullName evidence="2">Uncharacterized protein YbgA (DUF1722 family)</fullName>
    </submittedName>
</protein>
<evidence type="ECO:0000313" key="3">
    <source>
        <dbReference type="Proteomes" id="UP000295632"/>
    </source>
</evidence>
<organism evidence="2 3">
    <name type="scientific">Aureibacillus halotolerans</name>
    <dbReference type="NCBI Taxonomy" id="1508390"/>
    <lineage>
        <taxon>Bacteria</taxon>
        <taxon>Bacillati</taxon>
        <taxon>Bacillota</taxon>
        <taxon>Bacilli</taxon>
        <taxon>Bacillales</taxon>
        <taxon>Bacillaceae</taxon>
        <taxon>Aureibacillus</taxon>
    </lineage>
</organism>
<proteinExistence type="predicted"/>
<evidence type="ECO:0000259" key="1">
    <source>
        <dbReference type="Pfam" id="PF08349"/>
    </source>
</evidence>
<feature type="domain" description="DUF1722" evidence="1">
    <location>
        <begin position="18"/>
        <end position="96"/>
    </location>
</feature>
<dbReference type="InterPro" id="IPR013560">
    <property type="entry name" value="DUF1722"/>
</dbReference>
<name>A0A4R6TZD8_9BACI</name>
<evidence type="ECO:0000313" key="2">
    <source>
        <dbReference type="EMBL" id="TDQ38726.1"/>
    </source>
</evidence>
<dbReference type="AlphaFoldDB" id="A0A4R6TZD8"/>
<gene>
    <name evidence="2" type="ORF">EV213_10995</name>
</gene>
<dbReference type="Proteomes" id="UP000295632">
    <property type="component" value="Unassembled WGS sequence"/>
</dbReference>
<sequence>MTEKEILNATEQLWSQNKYNSMAKGYASYEAVKRAFNEATNVSDYHRIFLRIQNLHDAPYSKKALVDTFEHIWGYFKHDASDEERDRFFDLVEACHPTVGDDSHKQLPDEARRVIAYIHRLLAIHPINFLPQSTLLSNSSAWNNIQVNNKHFAVNEYLYLDALPVLEESVTAS</sequence>
<dbReference type="OrthoDB" id="9782576at2"/>